<dbReference type="InterPro" id="IPR001040">
    <property type="entry name" value="TIF_eIF_4E"/>
</dbReference>
<keyword evidence="5 10" id="KW-0648">Protein biosynthesis</keyword>
<accession>A0AAX4NW99</accession>
<evidence type="ECO:0000256" key="4">
    <source>
        <dbReference type="ARBA" id="ARBA00022884"/>
    </source>
</evidence>
<evidence type="ECO:0000256" key="1">
    <source>
        <dbReference type="ARBA" id="ARBA00009860"/>
    </source>
</evidence>
<feature type="region of interest" description="Disordered" evidence="11">
    <location>
        <begin position="1"/>
        <end position="24"/>
    </location>
</feature>
<evidence type="ECO:0000256" key="9">
    <source>
        <dbReference type="ARBA" id="ARBA00041713"/>
    </source>
</evidence>
<dbReference type="GO" id="GO:0006417">
    <property type="term" value="P:regulation of translation"/>
    <property type="evidence" value="ECO:0007669"/>
    <property type="project" value="UniProtKB-KW"/>
</dbReference>
<comment type="similarity">
    <text evidence="1 10">Belongs to the eukaryotic initiation factor 4E family.</text>
</comment>
<evidence type="ECO:0000256" key="6">
    <source>
        <dbReference type="ARBA" id="ARBA00023157"/>
    </source>
</evidence>
<dbReference type="AlphaFoldDB" id="A0AAX4NW99"/>
<dbReference type="Proteomes" id="UP001472866">
    <property type="component" value="Chromosome 01"/>
</dbReference>
<keyword evidence="4 10" id="KW-0694">RNA-binding</keyword>
<evidence type="ECO:0000256" key="3">
    <source>
        <dbReference type="ARBA" id="ARBA00022845"/>
    </source>
</evidence>
<dbReference type="PANTHER" id="PTHR11960:SF8">
    <property type="entry name" value="EUKARYOTIC TRANSLATION INITIATION FACTOR 4E1-RELATED"/>
    <property type="match status" value="1"/>
</dbReference>
<organism evidence="12 13">
    <name type="scientific">Chloropicon roscoffensis</name>
    <dbReference type="NCBI Taxonomy" id="1461544"/>
    <lineage>
        <taxon>Eukaryota</taxon>
        <taxon>Viridiplantae</taxon>
        <taxon>Chlorophyta</taxon>
        <taxon>Chloropicophyceae</taxon>
        <taxon>Chloropicales</taxon>
        <taxon>Chloropicaceae</taxon>
        <taxon>Chloropicon</taxon>
    </lineage>
</organism>
<evidence type="ECO:0000256" key="11">
    <source>
        <dbReference type="SAM" id="MobiDB-lite"/>
    </source>
</evidence>
<evidence type="ECO:0000313" key="12">
    <source>
        <dbReference type="EMBL" id="WZN58525.1"/>
    </source>
</evidence>
<dbReference type="InterPro" id="IPR019770">
    <property type="entry name" value="TIF_eIF_4E_CS"/>
</dbReference>
<evidence type="ECO:0000256" key="7">
    <source>
        <dbReference type="ARBA" id="ARBA00030245"/>
    </source>
</evidence>
<dbReference type="PANTHER" id="PTHR11960">
    <property type="entry name" value="EUKARYOTIC TRANSLATION INITIATION FACTOR 4E RELATED"/>
    <property type="match status" value="1"/>
</dbReference>
<proteinExistence type="inferred from homology"/>
<dbReference type="Gene3D" id="3.30.760.10">
    <property type="entry name" value="RNA Cap, Translation Initiation Factor Eif4e"/>
    <property type="match status" value="1"/>
</dbReference>
<gene>
    <name evidence="12" type="ORF">HKI87_01g00470</name>
</gene>
<dbReference type="GO" id="GO:0003743">
    <property type="term" value="F:translation initiation factor activity"/>
    <property type="evidence" value="ECO:0007669"/>
    <property type="project" value="UniProtKB-KW"/>
</dbReference>
<dbReference type="GO" id="GO:0016281">
    <property type="term" value="C:eukaryotic translation initiation factor 4F complex"/>
    <property type="evidence" value="ECO:0007669"/>
    <property type="project" value="TreeGrafter"/>
</dbReference>
<protein>
    <recommendedName>
        <fullName evidence="8">eIF-4F 25 kDa subunit</fullName>
    </recommendedName>
    <alternativeName>
        <fullName evidence="9">eIF-4F p26 subunit</fullName>
    </alternativeName>
    <alternativeName>
        <fullName evidence="7">mRNA cap-binding protein</fullName>
    </alternativeName>
</protein>
<reference evidence="12 13" key="1">
    <citation type="submission" date="2024-03" db="EMBL/GenBank/DDBJ databases">
        <title>Complete genome sequence of the green alga Chloropicon roscoffensis RCC1871.</title>
        <authorList>
            <person name="Lemieux C."/>
            <person name="Pombert J.-F."/>
            <person name="Otis C."/>
            <person name="Turmel M."/>
        </authorList>
    </citation>
    <scope>NUCLEOTIDE SEQUENCE [LARGE SCALE GENOMIC DNA]</scope>
    <source>
        <strain evidence="12 13">RCC1871</strain>
    </source>
</reference>
<evidence type="ECO:0000313" key="13">
    <source>
        <dbReference type="Proteomes" id="UP001472866"/>
    </source>
</evidence>
<keyword evidence="2 10" id="KW-0396">Initiation factor</keyword>
<dbReference type="PROSITE" id="PS00813">
    <property type="entry name" value="IF4E"/>
    <property type="match status" value="1"/>
</dbReference>
<keyword evidence="3" id="KW-0810">Translation regulation</keyword>
<dbReference type="InterPro" id="IPR023398">
    <property type="entry name" value="TIF_eIF4e-like"/>
</dbReference>
<evidence type="ECO:0000256" key="8">
    <source>
        <dbReference type="ARBA" id="ARBA00032656"/>
    </source>
</evidence>
<name>A0AAX4NW99_9CHLO</name>
<dbReference type="Pfam" id="PF01652">
    <property type="entry name" value="IF4E"/>
    <property type="match status" value="1"/>
</dbReference>
<evidence type="ECO:0000256" key="10">
    <source>
        <dbReference type="RuleBase" id="RU004374"/>
    </source>
</evidence>
<keyword evidence="13" id="KW-1185">Reference proteome</keyword>
<dbReference type="EMBL" id="CP151501">
    <property type="protein sequence ID" value="WZN58525.1"/>
    <property type="molecule type" value="Genomic_DNA"/>
</dbReference>
<evidence type="ECO:0000256" key="5">
    <source>
        <dbReference type="ARBA" id="ARBA00022917"/>
    </source>
</evidence>
<dbReference type="FunFam" id="3.30.760.10:FF:000003">
    <property type="entry name" value="Eukaryotic translation initiation factor 4E"/>
    <property type="match status" value="1"/>
</dbReference>
<keyword evidence="6" id="KW-1015">Disulfide bond</keyword>
<sequence length="213" mass="23782">MAAVKKPTDLSIKAPSSGNNKKDVTLDLTKKHPLEHSWTFWFDNPNGKQKQTTWGQTLRSVYTFKTVEDFWCLYNNVVPPSRLVTGADLHVFKEGIEPKWEDPMCANGGKWTVTYSKATSKSNTDASWLNLLLAMIGEQFAESDEICGAVVSVRNRGDRIALWTKTASNEAGQISIGKALKQCVDLPETTSIGYLTHADAKRLDKKAKDRYVL</sequence>
<dbReference type="SUPFAM" id="SSF55418">
    <property type="entry name" value="eIF4e-like"/>
    <property type="match status" value="1"/>
</dbReference>
<evidence type="ECO:0000256" key="2">
    <source>
        <dbReference type="ARBA" id="ARBA00022540"/>
    </source>
</evidence>
<dbReference type="GO" id="GO:0000340">
    <property type="term" value="F:RNA 7-methylguanosine cap binding"/>
    <property type="evidence" value="ECO:0007669"/>
    <property type="project" value="TreeGrafter"/>
</dbReference>